<dbReference type="InterPro" id="IPR019826">
    <property type="entry name" value="Carboxylesterase_B_AS"/>
</dbReference>
<protein>
    <recommendedName>
        <fullName evidence="5">Carboxylic ester hydrolase</fullName>
        <ecNumber evidence="5">3.1.1.-</ecNumber>
    </recommendedName>
</protein>
<keyword evidence="3 5" id="KW-0378">Hydrolase</keyword>
<evidence type="ECO:0000256" key="1">
    <source>
        <dbReference type="ARBA" id="ARBA00005964"/>
    </source>
</evidence>
<gene>
    <name evidence="7" type="ORF">LAZ67_17000291</name>
</gene>
<dbReference type="EC" id="3.1.1.-" evidence="5"/>
<dbReference type="InterPro" id="IPR050654">
    <property type="entry name" value="AChE-related_enzymes"/>
</dbReference>
<reference evidence="7 8" key="1">
    <citation type="submission" date="2022-01" db="EMBL/GenBank/DDBJ databases">
        <title>A chromosomal length assembly of Cordylochernes scorpioides.</title>
        <authorList>
            <person name="Zeh D."/>
            <person name="Zeh J."/>
        </authorList>
    </citation>
    <scope>NUCLEOTIDE SEQUENCE [LARGE SCALE GENOMIC DNA]</scope>
    <source>
        <strain evidence="7">IN4F17</strain>
        <tissue evidence="7">Whole Body</tissue>
    </source>
</reference>
<evidence type="ECO:0000256" key="4">
    <source>
        <dbReference type="ARBA" id="ARBA00023180"/>
    </source>
</evidence>
<evidence type="ECO:0000256" key="2">
    <source>
        <dbReference type="ARBA" id="ARBA00022487"/>
    </source>
</evidence>
<organism evidence="7 8">
    <name type="scientific">Cordylochernes scorpioides</name>
    <dbReference type="NCBI Taxonomy" id="51811"/>
    <lineage>
        <taxon>Eukaryota</taxon>
        <taxon>Metazoa</taxon>
        <taxon>Ecdysozoa</taxon>
        <taxon>Arthropoda</taxon>
        <taxon>Chelicerata</taxon>
        <taxon>Arachnida</taxon>
        <taxon>Pseudoscorpiones</taxon>
        <taxon>Cheliferoidea</taxon>
        <taxon>Chernetidae</taxon>
        <taxon>Cordylochernes</taxon>
    </lineage>
</organism>
<sequence>MFRGALTWLLLSAAFGEEIVSRKSPTWEIIGMTHKVDGILIEQYLGIPYAQPPIGLLRYRKPEALKPFPTYFEAFNFAPNCRQIRLVVQDYISGDKDVFEIRPMDEDCLYLNIWTPSSSKHDRKPVMLWIHGGAFLFGSGSNNEGFVLSALGDVVVVGINYRLGSFGFLVSGMEDAPGNMGLYDQLMALRWVHDNIEYFGGDPDKITVFGESAGGISVGALLTSKLAENLFKRAIMQSGAPTIPHFVNTKKTVLNYTDKFSEILGCNSEEMSIINSPEKVLECLRGKSADELAKADYLLLKTSKTYTQFMPIMDEEFLNYESTSPFKPGFYNNHEIMIGVNQDEMAALFWLFFPEMMKTSNLTLEETVKKTEKFMRESIGLKDAHSYLDRYFNYVPSDNLTAVNVRMSNILSDMLFICPAVFFADHQASRGSPLYFYYFTYRTESVYFQLLTNNWPGAFHYDEVTYVFGGPMSLPTYNYTEAERLFSHDLIKLWSNFARTG</sequence>
<dbReference type="SUPFAM" id="SSF53474">
    <property type="entry name" value="alpha/beta-Hydrolases"/>
    <property type="match status" value="1"/>
</dbReference>
<dbReference type="InterPro" id="IPR002018">
    <property type="entry name" value="CarbesteraseB"/>
</dbReference>
<comment type="similarity">
    <text evidence="1 5">Belongs to the type-B carboxylesterase/lipase family.</text>
</comment>
<name>A0ABY6LGA9_9ARAC</name>
<keyword evidence="8" id="KW-1185">Reference proteome</keyword>
<dbReference type="EMBL" id="CP092879">
    <property type="protein sequence ID" value="UYV78928.1"/>
    <property type="molecule type" value="Genomic_DNA"/>
</dbReference>
<feature type="chain" id="PRO_5044994113" description="Carboxylic ester hydrolase" evidence="5">
    <location>
        <begin position="17"/>
        <end position="501"/>
    </location>
</feature>
<evidence type="ECO:0000313" key="7">
    <source>
        <dbReference type="EMBL" id="UYV78928.1"/>
    </source>
</evidence>
<accession>A0ABY6LGA9</accession>
<dbReference type="PROSITE" id="PS00122">
    <property type="entry name" value="CARBOXYLESTERASE_B_1"/>
    <property type="match status" value="1"/>
</dbReference>
<dbReference type="PANTHER" id="PTHR43918:SF4">
    <property type="entry name" value="CARBOXYLIC ESTER HYDROLASE"/>
    <property type="match status" value="1"/>
</dbReference>
<feature type="domain" description="Carboxylesterase type B" evidence="6">
    <location>
        <begin position="30"/>
        <end position="501"/>
    </location>
</feature>
<dbReference type="Proteomes" id="UP001235939">
    <property type="component" value="Chromosome 17"/>
</dbReference>
<dbReference type="InterPro" id="IPR029058">
    <property type="entry name" value="AB_hydrolase_fold"/>
</dbReference>
<proteinExistence type="inferred from homology"/>
<keyword evidence="5" id="KW-0732">Signal</keyword>
<dbReference type="PANTHER" id="PTHR43918">
    <property type="entry name" value="ACETYLCHOLINESTERASE"/>
    <property type="match status" value="1"/>
</dbReference>
<dbReference type="PROSITE" id="PS00941">
    <property type="entry name" value="CARBOXYLESTERASE_B_2"/>
    <property type="match status" value="1"/>
</dbReference>
<evidence type="ECO:0000313" key="8">
    <source>
        <dbReference type="Proteomes" id="UP001235939"/>
    </source>
</evidence>
<keyword evidence="2" id="KW-0719">Serine esterase</keyword>
<dbReference type="Pfam" id="PF00135">
    <property type="entry name" value="COesterase"/>
    <property type="match status" value="1"/>
</dbReference>
<feature type="signal peptide" evidence="5">
    <location>
        <begin position="1"/>
        <end position="16"/>
    </location>
</feature>
<evidence type="ECO:0000259" key="6">
    <source>
        <dbReference type="Pfam" id="PF00135"/>
    </source>
</evidence>
<evidence type="ECO:0000256" key="3">
    <source>
        <dbReference type="ARBA" id="ARBA00022801"/>
    </source>
</evidence>
<dbReference type="Gene3D" id="3.40.50.1820">
    <property type="entry name" value="alpha/beta hydrolase"/>
    <property type="match status" value="1"/>
</dbReference>
<dbReference type="InterPro" id="IPR019819">
    <property type="entry name" value="Carboxylesterase_B_CS"/>
</dbReference>
<keyword evidence="4" id="KW-0325">Glycoprotein</keyword>
<evidence type="ECO:0000256" key="5">
    <source>
        <dbReference type="RuleBase" id="RU361235"/>
    </source>
</evidence>